<evidence type="ECO:0000313" key="1">
    <source>
        <dbReference type="EMBL" id="BBI65053.1"/>
    </source>
</evidence>
<organism evidence="1 2">
    <name type="scientific">Vreelandella sulfidaeris</name>
    <dbReference type="NCBI Taxonomy" id="115553"/>
    <lineage>
        <taxon>Bacteria</taxon>
        <taxon>Pseudomonadati</taxon>
        <taxon>Pseudomonadota</taxon>
        <taxon>Gammaproteobacteria</taxon>
        <taxon>Oceanospirillales</taxon>
        <taxon>Halomonadaceae</taxon>
        <taxon>Vreelandella</taxon>
    </lineage>
</organism>
<protein>
    <submittedName>
        <fullName evidence="1">Uncharacterized protein</fullName>
    </submittedName>
</protein>
<proteinExistence type="predicted"/>
<dbReference type="EMBL" id="AP019514">
    <property type="protein sequence ID" value="BBI65053.1"/>
    <property type="molecule type" value="Genomic_DNA"/>
</dbReference>
<dbReference type="Proteomes" id="UP000320231">
    <property type="component" value="Chromosome"/>
</dbReference>
<dbReference type="KEGG" id="hsr:HSBAA_63590"/>
<dbReference type="AlphaFoldDB" id="A0A455UI14"/>
<accession>A0A455UI14</accession>
<gene>
    <name evidence="1" type="ORF">HSBAA_63590</name>
</gene>
<reference evidence="1 2" key="1">
    <citation type="journal article" date="2019" name="Microbiol. Resour. Announc.">
        <title>Complete Genome Sequence of Halomonas sulfidaeris Strain Esulfide1 Isolated from a Metal Sulfide Rock at a Depth of 2,200 Meters, Obtained Using Nanopore Sequencing.</title>
        <authorList>
            <person name="Saito M."/>
            <person name="Nishigata A."/>
            <person name="Galipon J."/>
            <person name="Arakawa K."/>
        </authorList>
    </citation>
    <scope>NUCLEOTIDE SEQUENCE [LARGE SCALE GENOMIC DNA]</scope>
    <source>
        <strain evidence="1 2">ATCC BAA-803</strain>
    </source>
</reference>
<name>A0A455UI14_9GAMM</name>
<evidence type="ECO:0000313" key="2">
    <source>
        <dbReference type="Proteomes" id="UP000320231"/>
    </source>
</evidence>
<sequence length="90" mass="10104">MEVGDDRCQITVEGIARYRVEEGQRILLDRRMSQGVDTVANPGDVRLFLLGSALGALLHQRHWLPLHVSALKHLRVLGRLPDTPARASRQ</sequence>